<dbReference type="Gene3D" id="1.10.340.70">
    <property type="match status" value="1"/>
</dbReference>
<dbReference type="InterPro" id="IPR041373">
    <property type="entry name" value="RT_RNaseH"/>
</dbReference>
<dbReference type="Gene3D" id="3.30.420.10">
    <property type="entry name" value="Ribonuclease H-like superfamily/Ribonuclease H"/>
    <property type="match status" value="1"/>
</dbReference>
<evidence type="ECO:0000256" key="1">
    <source>
        <dbReference type="ARBA" id="ARBA00012493"/>
    </source>
</evidence>
<keyword evidence="7" id="KW-0695">RNA-directed DNA polymerase</keyword>
<gene>
    <name evidence="9" type="ORF">KPH14_001387</name>
</gene>
<accession>A0AAD9REJ3</accession>
<dbReference type="InterPro" id="IPR021109">
    <property type="entry name" value="Peptidase_aspartic_dom_sf"/>
</dbReference>
<dbReference type="Pfam" id="PF17917">
    <property type="entry name" value="RT_RNaseH"/>
    <property type="match status" value="1"/>
</dbReference>
<evidence type="ECO:0000256" key="5">
    <source>
        <dbReference type="ARBA" id="ARBA00022759"/>
    </source>
</evidence>
<dbReference type="InterPro" id="IPR001969">
    <property type="entry name" value="Aspartic_peptidase_AS"/>
</dbReference>
<dbReference type="PANTHER" id="PTHR37984">
    <property type="entry name" value="PROTEIN CBG26694"/>
    <property type="match status" value="1"/>
</dbReference>
<evidence type="ECO:0000256" key="2">
    <source>
        <dbReference type="ARBA" id="ARBA00022679"/>
    </source>
</evidence>
<dbReference type="FunFam" id="3.30.420.10:FF:000063">
    <property type="entry name" value="Retrovirus-related Pol polyprotein from transposon 297-like Protein"/>
    <property type="match status" value="1"/>
</dbReference>
<dbReference type="GO" id="GO:0003676">
    <property type="term" value="F:nucleic acid binding"/>
    <property type="evidence" value="ECO:0007669"/>
    <property type="project" value="InterPro"/>
</dbReference>
<keyword evidence="3" id="KW-0548">Nucleotidyltransferase</keyword>
<dbReference type="SUPFAM" id="SSF50630">
    <property type="entry name" value="Acid proteases"/>
    <property type="match status" value="1"/>
</dbReference>
<dbReference type="Pfam" id="PF00665">
    <property type="entry name" value="rve"/>
    <property type="match status" value="1"/>
</dbReference>
<evidence type="ECO:0000256" key="4">
    <source>
        <dbReference type="ARBA" id="ARBA00022722"/>
    </source>
</evidence>
<dbReference type="GO" id="GO:0042575">
    <property type="term" value="C:DNA polymerase complex"/>
    <property type="evidence" value="ECO:0007669"/>
    <property type="project" value="UniProtKB-ARBA"/>
</dbReference>
<proteinExistence type="predicted"/>
<dbReference type="AlphaFoldDB" id="A0AAD9REJ3"/>
<dbReference type="InterPro" id="IPR043502">
    <property type="entry name" value="DNA/RNA_pol_sf"/>
</dbReference>
<dbReference type="InterPro" id="IPR012337">
    <property type="entry name" value="RNaseH-like_sf"/>
</dbReference>
<dbReference type="EC" id="2.7.7.49" evidence="1"/>
<dbReference type="SUPFAM" id="SSF53098">
    <property type="entry name" value="Ribonuclease H-like"/>
    <property type="match status" value="1"/>
</dbReference>
<dbReference type="InterPro" id="IPR043128">
    <property type="entry name" value="Rev_trsase/Diguanyl_cyclase"/>
</dbReference>
<dbReference type="Gene3D" id="3.10.10.10">
    <property type="entry name" value="HIV Type 1 Reverse Transcriptase, subunit A, domain 1"/>
    <property type="match status" value="1"/>
</dbReference>
<comment type="caution">
    <text evidence="9">The sequence shown here is derived from an EMBL/GenBank/DDBJ whole genome shotgun (WGS) entry which is preliminary data.</text>
</comment>
<evidence type="ECO:0000256" key="7">
    <source>
        <dbReference type="ARBA" id="ARBA00022918"/>
    </source>
</evidence>
<organism evidence="9 10">
    <name type="scientific">Odynerus spinipes</name>
    <dbReference type="NCBI Taxonomy" id="1348599"/>
    <lineage>
        <taxon>Eukaryota</taxon>
        <taxon>Metazoa</taxon>
        <taxon>Ecdysozoa</taxon>
        <taxon>Arthropoda</taxon>
        <taxon>Hexapoda</taxon>
        <taxon>Insecta</taxon>
        <taxon>Pterygota</taxon>
        <taxon>Neoptera</taxon>
        <taxon>Endopterygota</taxon>
        <taxon>Hymenoptera</taxon>
        <taxon>Apocrita</taxon>
        <taxon>Aculeata</taxon>
        <taxon>Vespoidea</taxon>
        <taxon>Vespidae</taxon>
        <taxon>Eumeninae</taxon>
        <taxon>Odynerus</taxon>
    </lineage>
</organism>
<dbReference type="GO" id="GO:0015074">
    <property type="term" value="P:DNA integration"/>
    <property type="evidence" value="ECO:0007669"/>
    <property type="project" value="InterPro"/>
</dbReference>
<dbReference type="GO" id="GO:0004190">
    <property type="term" value="F:aspartic-type endopeptidase activity"/>
    <property type="evidence" value="ECO:0007669"/>
    <property type="project" value="InterPro"/>
</dbReference>
<protein>
    <recommendedName>
        <fullName evidence="1">RNA-directed DNA polymerase</fullName>
        <ecNumber evidence="1">2.7.7.49</ecNumber>
    </recommendedName>
</protein>
<dbReference type="PANTHER" id="PTHR37984:SF11">
    <property type="entry name" value="INTEGRASE CATALYTIC DOMAIN-CONTAINING PROTEIN"/>
    <property type="match status" value="1"/>
</dbReference>
<dbReference type="GO" id="GO:0003964">
    <property type="term" value="F:RNA-directed DNA polymerase activity"/>
    <property type="evidence" value="ECO:0007669"/>
    <property type="project" value="UniProtKB-KW"/>
</dbReference>
<dbReference type="FunFam" id="1.10.340.70:FF:000003">
    <property type="entry name" value="Protein CBG25708"/>
    <property type="match status" value="1"/>
</dbReference>
<dbReference type="FunFam" id="3.30.70.270:FF:000003">
    <property type="entry name" value="Transposon Ty3-G Gag-Pol polyprotein"/>
    <property type="match status" value="1"/>
</dbReference>
<dbReference type="InterPro" id="IPR001584">
    <property type="entry name" value="Integrase_cat-core"/>
</dbReference>
<dbReference type="InterPro" id="IPR041588">
    <property type="entry name" value="Integrase_H2C2"/>
</dbReference>
<dbReference type="Pfam" id="PF00078">
    <property type="entry name" value="RVT_1"/>
    <property type="match status" value="1"/>
</dbReference>
<dbReference type="GO" id="GO:0004519">
    <property type="term" value="F:endonuclease activity"/>
    <property type="evidence" value="ECO:0007669"/>
    <property type="project" value="UniProtKB-KW"/>
</dbReference>
<evidence type="ECO:0000313" key="9">
    <source>
        <dbReference type="EMBL" id="KAK2578229.1"/>
    </source>
</evidence>
<keyword evidence="4" id="KW-0540">Nuclease</keyword>
<dbReference type="Pfam" id="PF17921">
    <property type="entry name" value="Integrase_H2C2"/>
    <property type="match status" value="1"/>
</dbReference>
<dbReference type="SUPFAM" id="SSF56672">
    <property type="entry name" value="DNA/RNA polymerases"/>
    <property type="match status" value="1"/>
</dbReference>
<reference evidence="9" key="2">
    <citation type="journal article" date="2023" name="Commun. Biol.">
        <title>Intrasexual cuticular hydrocarbon dimorphism in a wasp sheds light on hydrocarbon biosynthesis genes in Hymenoptera.</title>
        <authorList>
            <person name="Moris V.C."/>
            <person name="Podsiadlowski L."/>
            <person name="Martin S."/>
            <person name="Oeyen J.P."/>
            <person name="Donath A."/>
            <person name="Petersen M."/>
            <person name="Wilbrandt J."/>
            <person name="Misof B."/>
            <person name="Liedtke D."/>
            <person name="Thamm M."/>
            <person name="Scheiner R."/>
            <person name="Schmitt T."/>
            <person name="Niehuis O."/>
        </authorList>
    </citation>
    <scope>NUCLEOTIDE SEQUENCE</scope>
    <source>
        <strain evidence="9">GBR_01_08_01A</strain>
    </source>
</reference>
<dbReference type="InterPro" id="IPR050951">
    <property type="entry name" value="Retrovirus_Pol_polyprotein"/>
</dbReference>
<reference evidence="9" key="1">
    <citation type="submission" date="2021-08" db="EMBL/GenBank/DDBJ databases">
        <authorList>
            <person name="Misof B."/>
            <person name="Oliver O."/>
            <person name="Podsiadlowski L."/>
            <person name="Donath A."/>
            <person name="Peters R."/>
            <person name="Mayer C."/>
            <person name="Rust J."/>
            <person name="Gunkel S."/>
            <person name="Lesny P."/>
            <person name="Martin S."/>
            <person name="Oeyen J.P."/>
            <person name="Petersen M."/>
            <person name="Panagiotis P."/>
            <person name="Wilbrandt J."/>
            <person name="Tanja T."/>
        </authorList>
    </citation>
    <scope>NUCLEOTIDE SEQUENCE</scope>
    <source>
        <strain evidence="9">GBR_01_08_01A</strain>
        <tissue evidence="9">Thorax + abdomen</tissue>
    </source>
</reference>
<dbReference type="CDD" id="cd09274">
    <property type="entry name" value="RNase_HI_RT_Ty3"/>
    <property type="match status" value="1"/>
</dbReference>
<dbReference type="GO" id="GO:0006508">
    <property type="term" value="P:proteolysis"/>
    <property type="evidence" value="ECO:0007669"/>
    <property type="project" value="InterPro"/>
</dbReference>
<keyword evidence="2" id="KW-0808">Transferase</keyword>
<dbReference type="Gene3D" id="3.30.70.270">
    <property type="match status" value="2"/>
</dbReference>
<keyword evidence="6" id="KW-0378">Hydrolase</keyword>
<dbReference type="InterPro" id="IPR036397">
    <property type="entry name" value="RNaseH_sf"/>
</dbReference>
<dbReference type="CDD" id="cd01647">
    <property type="entry name" value="RT_LTR"/>
    <property type="match status" value="1"/>
</dbReference>
<dbReference type="InterPro" id="IPR000477">
    <property type="entry name" value="RT_dom"/>
</dbReference>
<dbReference type="PROSITE" id="PS50994">
    <property type="entry name" value="INTEGRASE"/>
    <property type="match status" value="1"/>
</dbReference>
<evidence type="ECO:0000256" key="6">
    <source>
        <dbReference type="ARBA" id="ARBA00022801"/>
    </source>
</evidence>
<name>A0AAD9REJ3_9HYME</name>
<dbReference type="FunFam" id="3.30.70.270:FF:000026">
    <property type="entry name" value="Transposon Ty3-G Gag-Pol polyprotein"/>
    <property type="match status" value="1"/>
</dbReference>
<feature type="domain" description="Integrase catalytic" evidence="8">
    <location>
        <begin position="635"/>
        <end position="791"/>
    </location>
</feature>
<evidence type="ECO:0000256" key="3">
    <source>
        <dbReference type="ARBA" id="ARBA00022695"/>
    </source>
</evidence>
<keyword evidence="10" id="KW-1185">Reference proteome</keyword>
<dbReference type="EMBL" id="JAIFRP010000502">
    <property type="protein sequence ID" value="KAK2578229.1"/>
    <property type="molecule type" value="Genomic_DNA"/>
</dbReference>
<evidence type="ECO:0000313" key="10">
    <source>
        <dbReference type="Proteomes" id="UP001258017"/>
    </source>
</evidence>
<evidence type="ECO:0000259" key="8">
    <source>
        <dbReference type="PROSITE" id="PS50994"/>
    </source>
</evidence>
<dbReference type="PROSITE" id="PS00141">
    <property type="entry name" value="ASP_PROTEASE"/>
    <property type="match status" value="1"/>
</dbReference>
<keyword evidence="5" id="KW-0255">Endonuclease</keyword>
<sequence>MDIKIGGIVINVLVDSGAQCNVVDEETWEDCKKKNIVCESNKFVDKNVYPYGQNVALKLLGQFNCDVESGNRKVYANFVVLKGQGRPIIGYRTAKDLRILKIGYEVNGIMSDKNDNKVGKLKNFKLMLPIDRSHPPVAQPMRRLPFKVRDKINEQIESLLKQDIIERVEGPTEWVSPVVPVVKRNGEVRLYKRLMFGINCAPEMFQRILRSILEECEGVTNFIDDIIVCGRSKTEHDERLDRVIKLLTDKGLTLNREKCVFGKKEIVFLGFKISGRGYQPLESKVEAVNKFRTPKTAEETRSFLGLVNFCAAFIPNLATISEPLRRLTRKNVTFVWGTEQETAFKALKAALTNANTLGIFNVHARTRLIADASPVGLGCVLTQLDEKRQWRVISYASKSLSDCERRYSQTEKEALALVYACERFYNWLYGVEFELVTDHKALECIFTPRSKPNARIERWVLRLQAFKYKVVYEKGKTNIADALSRLSVENKDKSMNGEDDRYIAWLAQETTPCAMTTKEIDIESSKDKILTEVKRAIESGNWNLLKNTRFSLFKDELCVYGNIILKGTRIVIPDSLKRKVLELAHEGHPGIVSMKHRLRGKVWWDGIDKDAEKMVKSCRGCQLVQRTTEPSPLKRNLLPEGPWEFLAMGLLGRLPSGESILVVTDYYSRYFETVILTSTTASVIKKYLFEMFARFGFPKTIVCDNGRQFTDTDLKEWLEKNNVKIAHTAPLWPQANGEVERQNRSILKRLRIAHAEGKNWKEELLKFLLMYRSTPHSVTGVSPAELLFRRKLRTKLPDIEESSFVEMEVRERDAWRKEKGKQYYDKVHHVKENTVKPGDQVLVRGQKKNKLSTNFGSEKFTITGREGNTVTLESDNGKEYKRNVSHVQKIVDFDEEEEGVNDDVNVSMEECKNGKVGEECEEGKGRIDMQERMENVNKVERPKRNVRIPERYGDYRVHCMLE</sequence>
<dbReference type="Gene3D" id="2.40.70.10">
    <property type="entry name" value="Acid Proteases"/>
    <property type="match status" value="1"/>
</dbReference>
<dbReference type="Proteomes" id="UP001258017">
    <property type="component" value="Unassembled WGS sequence"/>
</dbReference>